<keyword evidence="5" id="KW-1185">Reference proteome</keyword>
<dbReference type="PROSITE" id="PS51733">
    <property type="entry name" value="BPL_LPL_CATALYTIC"/>
    <property type="match status" value="1"/>
</dbReference>
<proteinExistence type="inferred from homology"/>
<dbReference type="SUPFAM" id="SSF52317">
    <property type="entry name" value="Class I glutamine amidotransferase-like"/>
    <property type="match status" value="1"/>
</dbReference>
<dbReference type="CDD" id="cd16442">
    <property type="entry name" value="BPL"/>
    <property type="match status" value="1"/>
</dbReference>
<comment type="similarity">
    <text evidence="1">Belongs to the biotin--protein ligase family.</text>
</comment>
<feature type="domain" description="BPL/LPL catalytic" evidence="3">
    <location>
        <begin position="377"/>
        <end position="577"/>
    </location>
</feature>
<dbReference type="Proteomes" id="UP000224854">
    <property type="component" value="Unassembled WGS sequence"/>
</dbReference>
<keyword evidence="2" id="KW-0436">Ligase</keyword>
<dbReference type="Gene3D" id="3.40.50.880">
    <property type="match status" value="1"/>
</dbReference>
<sequence>MSSRRLNVLVYTGTGTSVESVRQCVYSLQCLVSDTYAVAPVNETTLLKEPWAATCALLVIPGGADLGYCRVLNGAGNRLISDYVRRGGAYLGFCAGAYYASGRCEFEVGNGELEVIGSRELALFPGICRGAAFSGFEYGSERGARACHVAVHGGVFEPQQAVPDSFACYFNGGGVFVDAASVTSRKVQVLASYRDDIHVDGGDGKAAMVLCHVGEGKALLTGPHPEFAAANLSPQPSLPGYDRLIQELEANDKARVSFLRACLCKLGLEVGLDDAPVATLSSIYLCSTDPPRVARLVDAWHLIADNSNGQLLIRGESDTFLIELQQPCAGRMEPDRPQGIIDYTSITKHIIPHQETLPPPSLTPHWNHELYFSSLERFHAEKNNVNRWGSLFMYGEVVTSTNSLLEKNPAFMSTLPTGFVFSASTQLSARGRGNNAWVAPRGALMFSAIISHPARLAASRPIVFTQYVAAIAIVEAIQSLGAGYEKLPVKLKWPNDIYALDPASASQRYVKVGGILSQCCYFDGSYQIVLGIGINASNPRPTTSLSSLAPPHAAPLQLEVLLARLLASLEAAYSQFLREGFSIDLEHRYYRHWLHTGQLVQLDTQGGERARVLGITSDWGMLRVEQTDQDGRGTGKIWTLQSDENSFDFWKGLVRRKL</sequence>
<dbReference type="CDD" id="cd03144">
    <property type="entry name" value="GATase1_ScBLP_like"/>
    <property type="match status" value="1"/>
</dbReference>
<evidence type="ECO:0000256" key="1">
    <source>
        <dbReference type="ARBA" id="ARBA00009934"/>
    </source>
</evidence>
<dbReference type="OrthoDB" id="10250105at2759"/>
<evidence type="ECO:0000313" key="5">
    <source>
        <dbReference type="Proteomes" id="UP000224854"/>
    </source>
</evidence>
<dbReference type="NCBIfam" id="TIGR00121">
    <property type="entry name" value="birA_ligase"/>
    <property type="match status" value="1"/>
</dbReference>
<dbReference type="GO" id="GO:0004077">
    <property type="term" value="F:biotin--[biotin carboxyl-carrier protein] ligase activity"/>
    <property type="evidence" value="ECO:0007669"/>
    <property type="project" value="InterPro"/>
</dbReference>
<dbReference type="GO" id="GO:0005737">
    <property type="term" value="C:cytoplasm"/>
    <property type="evidence" value="ECO:0007669"/>
    <property type="project" value="TreeGrafter"/>
</dbReference>
<gene>
    <name evidence="4" type="ORF">CDD82_7532</name>
</gene>
<evidence type="ECO:0000256" key="2">
    <source>
        <dbReference type="ARBA" id="ARBA00022598"/>
    </source>
</evidence>
<dbReference type="InterPro" id="IPR004143">
    <property type="entry name" value="BPL_LPL_catalytic"/>
</dbReference>
<dbReference type="InterPro" id="IPR029062">
    <property type="entry name" value="Class_I_gatase-like"/>
</dbReference>
<comment type="caution">
    <text evidence="4">The sequence shown here is derived from an EMBL/GenBank/DDBJ whole genome shotgun (WGS) entry which is preliminary data.</text>
</comment>
<dbReference type="SUPFAM" id="SSF55681">
    <property type="entry name" value="Class II aaRS and biotin synthetases"/>
    <property type="match status" value="1"/>
</dbReference>
<organism evidence="4 5">
    <name type="scientific">Ophiocordyceps australis</name>
    <dbReference type="NCBI Taxonomy" id="1399860"/>
    <lineage>
        <taxon>Eukaryota</taxon>
        <taxon>Fungi</taxon>
        <taxon>Dikarya</taxon>
        <taxon>Ascomycota</taxon>
        <taxon>Pezizomycotina</taxon>
        <taxon>Sordariomycetes</taxon>
        <taxon>Hypocreomycetidae</taxon>
        <taxon>Hypocreales</taxon>
        <taxon>Ophiocordycipitaceae</taxon>
        <taxon>Ophiocordyceps</taxon>
    </lineage>
</organism>
<dbReference type="InterPro" id="IPR045864">
    <property type="entry name" value="aa-tRNA-synth_II/BPL/LPL"/>
</dbReference>
<dbReference type="InterPro" id="IPR019197">
    <property type="entry name" value="Biotin-prot_ligase_N"/>
</dbReference>
<dbReference type="PANTHER" id="PTHR12835:SF5">
    <property type="entry name" value="BIOTIN--PROTEIN LIGASE"/>
    <property type="match status" value="1"/>
</dbReference>
<dbReference type="Pfam" id="PF09825">
    <property type="entry name" value="BPL_N"/>
    <property type="match status" value="1"/>
</dbReference>
<dbReference type="InterPro" id="IPR004408">
    <property type="entry name" value="Biotin_CoA_COase_ligase"/>
</dbReference>
<reference evidence="4 5" key="1">
    <citation type="submission" date="2017-06" db="EMBL/GenBank/DDBJ databases">
        <title>Ant-infecting Ophiocordyceps genomes reveal a high diversity of potential behavioral manipulation genes and a possible major role for enterotoxins.</title>
        <authorList>
            <person name="De Bekker C."/>
            <person name="Evans H.C."/>
            <person name="Brachmann A."/>
            <person name="Hughes D.P."/>
        </authorList>
    </citation>
    <scope>NUCLEOTIDE SEQUENCE [LARGE SCALE GENOMIC DNA]</scope>
    <source>
        <strain evidence="4 5">1348a</strain>
    </source>
</reference>
<dbReference type="Pfam" id="PF03099">
    <property type="entry name" value="BPL_LplA_LipB"/>
    <property type="match status" value="1"/>
</dbReference>
<evidence type="ECO:0000259" key="3">
    <source>
        <dbReference type="PROSITE" id="PS51733"/>
    </source>
</evidence>
<dbReference type="PANTHER" id="PTHR12835">
    <property type="entry name" value="BIOTIN PROTEIN LIGASE"/>
    <property type="match status" value="1"/>
</dbReference>
<protein>
    <recommendedName>
        <fullName evidence="3">BPL/LPL catalytic domain-containing protein</fullName>
    </recommendedName>
</protein>
<dbReference type="Gene3D" id="3.30.930.10">
    <property type="entry name" value="Bira Bifunctional Protein, Domain 2"/>
    <property type="match status" value="1"/>
</dbReference>
<evidence type="ECO:0000313" key="4">
    <source>
        <dbReference type="EMBL" id="PHH81930.1"/>
    </source>
</evidence>
<name>A0A2C5ZQ37_9HYPO</name>
<dbReference type="EMBL" id="NJEU01000089">
    <property type="protein sequence ID" value="PHH81930.1"/>
    <property type="molecule type" value="Genomic_DNA"/>
</dbReference>
<accession>A0A2C5ZQ37</accession>
<dbReference type="AlphaFoldDB" id="A0A2C5ZQ37"/>